<sequence length="427" mass="48839">MDVSLDELRPDKIEMEHYTASLFTAYISGAGLSAIVQTAAALLRNPVIVFDSSFKIVAHSDPDEITDYLWSENIRKGYCSYDFIAAVNKLDSVRRGKQTDESYEVTCEETANTKLISKIKVGSKPIGNVLLLGCKHPLRPQDKELLAIAATILGEEMGKNSYYRNTRNMKVEDFICALLDQQFQDSHVIRDRMKSAGLRFGQHLLVLLFDLSRYEGSGHYDDFLRERLQQLFPGSPFTYYEGHIVMIHDGVLSKEHIPAHLREFLAQSGIMLGVSSKFSSLPQCRTHFLQSLSAIRIGGILCPGQHLTFYSDIHLYELLSADALSMEEPGYRDPELLKLQEYDAAHQSNLYHTFFVYLKNNRNMQLTAEELYIHRNTLRYKLDHISRLLETPFSDSEKMLGYYISYKIADYCQKARKRQNTSSLPMP</sequence>
<name>A0A089M1K9_9BACL</name>
<dbReference type="STRING" id="189425.PGRAT_04955"/>
<dbReference type="InterPro" id="IPR042070">
    <property type="entry name" value="PucR_C-HTH_sf"/>
</dbReference>
<dbReference type="OrthoDB" id="9792148at2"/>
<dbReference type="eggNOG" id="COG2508">
    <property type="taxonomic scope" value="Bacteria"/>
</dbReference>
<dbReference type="InterPro" id="IPR051448">
    <property type="entry name" value="CdaR-like_regulators"/>
</dbReference>
<accession>A0A089M1K9</accession>
<organism evidence="4 5">
    <name type="scientific">Paenibacillus graminis</name>
    <dbReference type="NCBI Taxonomy" id="189425"/>
    <lineage>
        <taxon>Bacteria</taxon>
        <taxon>Bacillati</taxon>
        <taxon>Bacillota</taxon>
        <taxon>Bacilli</taxon>
        <taxon>Bacillales</taxon>
        <taxon>Paenibacillaceae</taxon>
        <taxon>Paenibacillus</taxon>
    </lineage>
</organism>
<dbReference type="PANTHER" id="PTHR33744">
    <property type="entry name" value="CARBOHYDRATE DIACID REGULATOR"/>
    <property type="match status" value="1"/>
</dbReference>
<evidence type="ECO:0000313" key="4">
    <source>
        <dbReference type="EMBL" id="AIQ67057.1"/>
    </source>
</evidence>
<dbReference type="Gene3D" id="1.10.10.2840">
    <property type="entry name" value="PucR C-terminal helix-turn-helix domain"/>
    <property type="match status" value="1"/>
</dbReference>
<dbReference type="Pfam" id="PF17853">
    <property type="entry name" value="GGDEF_2"/>
    <property type="match status" value="1"/>
</dbReference>
<comment type="similarity">
    <text evidence="1">Belongs to the CdaR family.</text>
</comment>
<dbReference type="HOGENOM" id="CLU_035898_0_0_9"/>
<reference evidence="4 5" key="1">
    <citation type="submission" date="2014-08" db="EMBL/GenBank/DDBJ databases">
        <title>Comparative genomics of the Paenibacillus odorifer group.</title>
        <authorList>
            <person name="den Bakker H.C."/>
            <person name="Tsai Y.-C."/>
            <person name="Martin N."/>
            <person name="Korlach J."/>
            <person name="Wiedmann M."/>
        </authorList>
    </citation>
    <scope>NUCLEOTIDE SEQUENCE [LARGE SCALE GENOMIC DNA]</scope>
    <source>
        <strain evidence="4 5">DSM 15220</strain>
    </source>
</reference>
<evidence type="ECO:0000313" key="5">
    <source>
        <dbReference type="Proteomes" id="UP000029500"/>
    </source>
</evidence>
<feature type="domain" description="PucR C-terminal helix-turn-helix" evidence="2">
    <location>
        <begin position="350"/>
        <end position="407"/>
    </location>
</feature>
<evidence type="ECO:0000259" key="3">
    <source>
        <dbReference type="Pfam" id="PF17853"/>
    </source>
</evidence>
<dbReference type="RefSeq" id="WP_025703911.1">
    <property type="nucleotide sequence ID" value="NZ_CP009287.1"/>
</dbReference>
<dbReference type="InterPro" id="IPR041522">
    <property type="entry name" value="CdaR_GGDEF"/>
</dbReference>
<evidence type="ECO:0008006" key="6">
    <source>
        <dbReference type="Google" id="ProtNLM"/>
    </source>
</evidence>
<protein>
    <recommendedName>
        <fullName evidence="6">PucR C-terminal helix-turn-helix domain-containing protein</fullName>
    </recommendedName>
</protein>
<evidence type="ECO:0000259" key="2">
    <source>
        <dbReference type="Pfam" id="PF13556"/>
    </source>
</evidence>
<keyword evidence="5" id="KW-1185">Reference proteome</keyword>
<dbReference type="Pfam" id="PF13556">
    <property type="entry name" value="HTH_30"/>
    <property type="match status" value="1"/>
</dbReference>
<evidence type="ECO:0000256" key="1">
    <source>
        <dbReference type="ARBA" id="ARBA00006754"/>
    </source>
</evidence>
<dbReference type="EMBL" id="CP009287">
    <property type="protein sequence ID" value="AIQ67057.1"/>
    <property type="molecule type" value="Genomic_DNA"/>
</dbReference>
<dbReference type="KEGG" id="pgm:PGRAT_04955"/>
<dbReference type="PANTHER" id="PTHR33744:SF1">
    <property type="entry name" value="DNA-BINDING TRANSCRIPTIONAL ACTIVATOR ADER"/>
    <property type="match status" value="1"/>
</dbReference>
<dbReference type="AlphaFoldDB" id="A0A089M1K9"/>
<dbReference type="Proteomes" id="UP000029500">
    <property type="component" value="Chromosome"/>
</dbReference>
<feature type="domain" description="CdaR GGDEF-like" evidence="3">
    <location>
        <begin position="185"/>
        <end position="297"/>
    </location>
</feature>
<dbReference type="InterPro" id="IPR025736">
    <property type="entry name" value="PucR_C-HTH_dom"/>
</dbReference>
<gene>
    <name evidence="4" type="ORF">PGRAT_04955</name>
</gene>
<proteinExistence type="inferred from homology"/>